<dbReference type="Proteomes" id="UP001500307">
    <property type="component" value="Unassembled WGS sequence"/>
</dbReference>
<proteinExistence type="predicted"/>
<evidence type="ECO:0000313" key="2">
    <source>
        <dbReference type="Proteomes" id="UP001500307"/>
    </source>
</evidence>
<comment type="caution">
    <text evidence="1">The sequence shown here is derived from an EMBL/GenBank/DDBJ whole genome shotgun (WGS) entry which is preliminary data.</text>
</comment>
<gene>
    <name evidence="1" type="ORF">GCM10023176_54940</name>
</gene>
<organism evidence="1 2">
    <name type="scientific">Micromonospora coerulea</name>
    <dbReference type="NCBI Taxonomy" id="47856"/>
    <lineage>
        <taxon>Bacteria</taxon>
        <taxon>Bacillati</taxon>
        <taxon>Actinomycetota</taxon>
        <taxon>Actinomycetes</taxon>
        <taxon>Micromonosporales</taxon>
        <taxon>Micromonosporaceae</taxon>
        <taxon>Micromonospora</taxon>
    </lineage>
</organism>
<keyword evidence="2" id="KW-1185">Reference proteome</keyword>
<sequence length="135" mass="14941">MRTLGWSTEFRERSWPTIAARLHGALDDSAAYEPVLDIVDSIIAFEAEALLAGTTSMFDLIVTPKPVTPPPVDVVTVRSGSGWIAIEHITHTGRNDRIQRPAQDGVALFWRFMIEKFGIHPTPTGAPPDRPSPRR</sequence>
<reference evidence="2" key="1">
    <citation type="journal article" date="2019" name="Int. J. Syst. Evol. Microbiol.">
        <title>The Global Catalogue of Microorganisms (GCM) 10K type strain sequencing project: providing services to taxonomists for standard genome sequencing and annotation.</title>
        <authorList>
            <consortium name="The Broad Institute Genomics Platform"/>
            <consortium name="The Broad Institute Genome Sequencing Center for Infectious Disease"/>
            <person name="Wu L."/>
            <person name="Ma J."/>
        </authorList>
    </citation>
    <scope>NUCLEOTIDE SEQUENCE [LARGE SCALE GENOMIC DNA]</scope>
    <source>
        <strain evidence="2">JCM 3175</strain>
    </source>
</reference>
<evidence type="ECO:0000313" key="1">
    <source>
        <dbReference type="EMBL" id="GAA4578636.1"/>
    </source>
</evidence>
<dbReference type="EMBL" id="BAABGU010000042">
    <property type="protein sequence ID" value="GAA4578636.1"/>
    <property type="molecule type" value="Genomic_DNA"/>
</dbReference>
<name>A0ABP8T1E7_9ACTN</name>
<accession>A0ABP8T1E7</accession>
<protein>
    <submittedName>
        <fullName evidence="1">Uncharacterized protein</fullName>
    </submittedName>
</protein>
<dbReference type="RefSeq" id="WP_346124275.1">
    <property type="nucleotide sequence ID" value="NZ_BAABGU010000042.1"/>
</dbReference>